<evidence type="ECO:0000256" key="1">
    <source>
        <dbReference type="SAM" id="MobiDB-lite"/>
    </source>
</evidence>
<feature type="compositionally biased region" description="Polar residues" evidence="1">
    <location>
        <begin position="1"/>
        <end position="13"/>
    </location>
</feature>
<protein>
    <submittedName>
        <fullName evidence="2">Uncharacterized protein</fullName>
    </submittedName>
</protein>
<dbReference type="AlphaFoldDB" id="A0A6F8YJ94"/>
<dbReference type="EMBL" id="AP022871">
    <property type="protein sequence ID" value="BCB86089.1"/>
    <property type="molecule type" value="Genomic_DNA"/>
</dbReference>
<sequence length="110" mass="11569">MTCRSGSSRQLTADNAGRSRRWEMCGSAAPSPSAAAAAAAAMAPTVRTRTSGLPIDDNAMPWGDFAVEMSEGRQYCRGMAPDDLVVLADRDRASGASVVHVRRVEAADGR</sequence>
<dbReference type="KEGG" id="psuu:Psuf_034020"/>
<keyword evidence="3" id="KW-1185">Reference proteome</keyword>
<proteinExistence type="predicted"/>
<reference evidence="2 3" key="2">
    <citation type="submission" date="2020-03" db="EMBL/GenBank/DDBJ databases">
        <authorList>
            <person name="Ichikawa N."/>
            <person name="Kimura A."/>
            <person name="Kitahashi Y."/>
            <person name="Uohara A."/>
        </authorList>
    </citation>
    <scope>NUCLEOTIDE SEQUENCE [LARGE SCALE GENOMIC DNA]</scope>
    <source>
        <strain evidence="2 3">NBRC 105367</strain>
    </source>
</reference>
<reference evidence="2 3" key="1">
    <citation type="submission" date="2020-03" db="EMBL/GenBank/DDBJ databases">
        <title>Whole genome shotgun sequence of Phytohabitans suffuscus NBRC 105367.</title>
        <authorList>
            <person name="Komaki H."/>
            <person name="Tamura T."/>
        </authorList>
    </citation>
    <scope>NUCLEOTIDE SEQUENCE [LARGE SCALE GENOMIC DNA]</scope>
    <source>
        <strain evidence="2 3">NBRC 105367</strain>
    </source>
</reference>
<evidence type="ECO:0000313" key="3">
    <source>
        <dbReference type="Proteomes" id="UP000503011"/>
    </source>
</evidence>
<organism evidence="2 3">
    <name type="scientific">Phytohabitans suffuscus</name>
    <dbReference type="NCBI Taxonomy" id="624315"/>
    <lineage>
        <taxon>Bacteria</taxon>
        <taxon>Bacillati</taxon>
        <taxon>Actinomycetota</taxon>
        <taxon>Actinomycetes</taxon>
        <taxon>Micromonosporales</taxon>
        <taxon>Micromonosporaceae</taxon>
    </lineage>
</organism>
<gene>
    <name evidence="2" type="ORF">Psuf_034020</name>
</gene>
<dbReference type="Proteomes" id="UP000503011">
    <property type="component" value="Chromosome"/>
</dbReference>
<evidence type="ECO:0000313" key="2">
    <source>
        <dbReference type="EMBL" id="BCB86089.1"/>
    </source>
</evidence>
<name>A0A6F8YJ94_9ACTN</name>
<feature type="region of interest" description="Disordered" evidence="1">
    <location>
        <begin position="1"/>
        <end position="28"/>
    </location>
</feature>
<accession>A0A6F8YJ94</accession>